<proteinExistence type="predicted"/>
<dbReference type="Pfam" id="PF06983">
    <property type="entry name" value="3-dmu-9_3-mt"/>
    <property type="match status" value="1"/>
</dbReference>
<dbReference type="Proteomes" id="UP000799440">
    <property type="component" value="Unassembled WGS sequence"/>
</dbReference>
<keyword evidence="3" id="KW-1185">Reference proteome</keyword>
<dbReference type="InterPro" id="IPR009725">
    <property type="entry name" value="3_dmu_93_MTrfase"/>
</dbReference>
<dbReference type="OrthoDB" id="10255422at2759"/>
<keyword evidence="2" id="KW-0489">Methyltransferase</keyword>
<keyword evidence="2" id="KW-0808">Transferase</keyword>
<organism evidence="2 3">
    <name type="scientific">Sporormia fimetaria CBS 119925</name>
    <dbReference type="NCBI Taxonomy" id="1340428"/>
    <lineage>
        <taxon>Eukaryota</taxon>
        <taxon>Fungi</taxon>
        <taxon>Dikarya</taxon>
        <taxon>Ascomycota</taxon>
        <taxon>Pezizomycotina</taxon>
        <taxon>Dothideomycetes</taxon>
        <taxon>Pleosporomycetidae</taxon>
        <taxon>Pleosporales</taxon>
        <taxon>Sporormiaceae</taxon>
        <taxon>Sporormia</taxon>
    </lineage>
</organism>
<dbReference type="InterPro" id="IPR029068">
    <property type="entry name" value="Glyas_Bleomycin-R_OHBP_Dase"/>
</dbReference>
<dbReference type="AlphaFoldDB" id="A0A6A6VDC3"/>
<feature type="domain" description="PhnB-like" evidence="1">
    <location>
        <begin position="7"/>
        <end position="125"/>
    </location>
</feature>
<sequence>MPNPNPKITTCLWFDGQAAEAAAHYTSTFPNSYITEKTYYEGPEGGGHHGFERGSVKTVSFTLNGNAFTAINGGPIYTFSEATSFQIDCDNQDEVDYYFGKLCGGEDKVMECGWCKDKWGVTWQILPKQLFKYMREGNAEQTGRIMAAMMKKEKIDVEALKKAFEGAE</sequence>
<dbReference type="CDD" id="cd06588">
    <property type="entry name" value="PhnB_like"/>
    <property type="match status" value="1"/>
</dbReference>
<dbReference type="InterPro" id="IPR028973">
    <property type="entry name" value="PhnB-like"/>
</dbReference>
<dbReference type="GO" id="GO:0032259">
    <property type="term" value="P:methylation"/>
    <property type="evidence" value="ECO:0007669"/>
    <property type="project" value="UniProtKB-KW"/>
</dbReference>
<evidence type="ECO:0000259" key="1">
    <source>
        <dbReference type="Pfam" id="PF06983"/>
    </source>
</evidence>
<dbReference type="PANTHER" id="PTHR33990:SF2">
    <property type="entry name" value="PHNB-LIKE DOMAIN-CONTAINING PROTEIN"/>
    <property type="match status" value="1"/>
</dbReference>
<dbReference type="Gene3D" id="3.10.180.10">
    <property type="entry name" value="2,3-Dihydroxybiphenyl 1,2-Dioxygenase, domain 1"/>
    <property type="match status" value="1"/>
</dbReference>
<dbReference type="EMBL" id="MU006568">
    <property type="protein sequence ID" value="KAF2748575.1"/>
    <property type="molecule type" value="Genomic_DNA"/>
</dbReference>
<dbReference type="SUPFAM" id="SSF54593">
    <property type="entry name" value="Glyoxalase/Bleomycin resistance protein/Dihydroxybiphenyl dioxygenase"/>
    <property type="match status" value="1"/>
</dbReference>
<dbReference type="PANTHER" id="PTHR33990">
    <property type="entry name" value="PROTEIN YJDN-RELATED"/>
    <property type="match status" value="1"/>
</dbReference>
<dbReference type="GO" id="GO:0008168">
    <property type="term" value="F:methyltransferase activity"/>
    <property type="evidence" value="ECO:0007669"/>
    <property type="project" value="UniProtKB-KW"/>
</dbReference>
<accession>A0A6A6VDC3</accession>
<keyword evidence="2" id="KW-0830">Ubiquinone</keyword>
<dbReference type="PIRSF" id="PIRSF021700">
    <property type="entry name" value="3_dmu_93_MTrfase"/>
    <property type="match status" value="1"/>
</dbReference>
<gene>
    <name evidence="2" type="ORF">M011DRAFT_420697</name>
</gene>
<evidence type="ECO:0000313" key="3">
    <source>
        <dbReference type="Proteomes" id="UP000799440"/>
    </source>
</evidence>
<protein>
    <submittedName>
        <fullName evidence="2">3-demethylubiquinone-9 3-O-methyltransferase</fullName>
    </submittedName>
</protein>
<name>A0A6A6VDC3_9PLEO</name>
<evidence type="ECO:0000313" key="2">
    <source>
        <dbReference type="EMBL" id="KAF2748575.1"/>
    </source>
</evidence>
<reference evidence="2" key="1">
    <citation type="journal article" date="2020" name="Stud. Mycol.">
        <title>101 Dothideomycetes genomes: a test case for predicting lifestyles and emergence of pathogens.</title>
        <authorList>
            <person name="Haridas S."/>
            <person name="Albert R."/>
            <person name="Binder M."/>
            <person name="Bloem J."/>
            <person name="Labutti K."/>
            <person name="Salamov A."/>
            <person name="Andreopoulos B."/>
            <person name="Baker S."/>
            <person name="Barry K."/>
            <person name="Bills G."/>
            <person name="Bluhm B."/>
            <person name="Cannon C."/>
            <person name="Castanera R."/>
            <person name="Culley D."/>
            <person name="Daum C."/>
            <person name="Ezra D."/>
            <person name="Gonzalez J."/>
            <person name="Henrissat B."/>
            <person name="Kuo A."/>
            <person name="Liang C."/>
            <person name="Lipzen A."/>
            <person name="Lutzoni F."/>
            <person name="Magnuson J."/>
            <person name="Mondo S."/>
            <person name="Nolan M."/>
            <person name="Ohm R."/>
            <person name="Pangilinan J."/>
            <person name="Park H.-J."/>
            <person name="Ramirez L."/>
            <person name="Alfaro M."/>
            <person name="Sun H."/>
            <person name="Tritt A."/>
            <person name="Yoshinaga Y."/>
            <person name="Zwiers L.-H."/>
            <person name="Turgeon B."/>
            <person name="Goodwin S."/>
            <person name="Spatafora J."/>
            <person name="Crous P."/>
            <person name="Grigoriev I."/>
        </authorList>
    </citation>
    <scope>NUCLEOTIDE SEQUENCE</scope>
    <source>
        <strain evidence="2">CBS 119925</strain>
    </source>
</reference>